<name>A0A6A0GV76_HYAAZ</name>
<dbReference type="InterPro" id="IPR001611">
    <property type="entry name" value="Leu-rich_rpt"/>
</dbReference>
<evidence type="ECO:0000256" key="1">
    <source>
        <dbReference type="ARBA" id="ARBA00022614"/>
    </source>
</evidence>
<dbReference type="PRINTS" id="PR00019">
    <property type="entry name" value="LEURICHRPT"/>
</dbReference>
<keyword evidence="2" id="KW-0732">Signal</keyword>
<reference evidence="4" key="2">
    <citation type="journal article" date="2018" name="Environ. Sci. Technol.">
        <title>The Toxicogenome of Hyalella azteca: A Model for Sediment Ecotoxicology and Evolutionary Toxicology.</title>
        <authorList>
            <person name="Poynton H.C."/>
            <person name="Hasenbein S."/>
            <person name="Benoit J.B."/>
            <person name="Sepulveda M.S."/>
            <person name="Poelchau M.F."/>
            <person name="Hughes D.S.T."/>
            <person name="Murali S.C."/>
            <person name="Chen S."/>
            <person name="Glastad K.M."/>
            <person name="Goodisman M.A.D."/>
            <person name="Werren J.H."/>
            <person name="Vineis J.H."/>
            <person name="Bowen J.L."/>
            <person name="Friedrich M."/>
            <person name="Jones J."/>
            <person name="Robertson H.M."/>
            <person name="Feyereisen R."/>
            <person name="Mechler-Hickson A."/>
            <person name="Mathers N."/>
            <person name="Lee C.E."/>
            <person name="Colbourne J.K."/>
            <person name="Biales A."/>
            <person name="Johnston J.S."/>
            <person name="Wellborn G.A."/>
            <person name="Rosendale A.J."/>
            <person name="Cridge A.G."/>
            <person name="Munoz-Torres M.C."/>
            <person name="Bain P.A."/>
            <person name="Manny A.R."/>
            <person name="Major K.M."/>
            <person name="Lambert F.N."/>
            <person name="Vulpe C.D."/>
            <person name="Tuck P."/>
            <person name="Blalock B.J."/>
            <person name="Lin Y.Y."/>
            <person name="Smith M.E."/>
            <person name="Ochoa-Acuna H."/>
            <person name="Chen M.M."/>
            <person name="Childers C.P."/>
            <person name="Qu J."/>
            <person name="Dugan S."/>
            <person name="Lee S.L."/>
            <person name="Chao H."/>
            <person name="Dinh H."/>
            <person name="Han Y."/>
            <person name="Doddapaneni H."/>
            <person name="Worley K.C."/>
            <person name="Muzny D.M."/>
            <person name="Gibbs R.A."/>
            <person name="Richards S."/>
        </authorList>
    </citation>
    <scope>NUCLEOTIDE SEQUENCE</scope>
    <source>
        <strain evidence="4">HAZT.00-mixed</strain>
        <tissue evidence="4">Whole organism</tissue>
    </source>
</reference>
<dbReference type="PANTHER" id="PTHR24373">
    <property type="entry name" value="SLIT RELATED LEUCINE-RICH REPEAT NEURONAL PROTEIN"/>
    <property type="match status" value="1"/>
</dbReference>
<proteinExistence type="predicted"/>
<accession>A0A6A0GV76</accession>
<evidence type="ECO:0008006" key="5">
    <source>
        <dbReference type="Google" id="ProtNLM"/>
    </source>
</evidence>
<comment type="caution">
    <text evidence="4">The sequence shown here is derived from an EMBL/GenBank/DDBJ whole genome shotgun (WGS) entry which is preliminary data.</text>
</comment>
<dbReference type="Gene3D" id="3.80.10.10">
    <property type="entry name" value="Ribonuclease Inhibitor"/>
    <property type="match status" value="2"/>
</dbReference>
<dbReference type="Pfam" id="PF13855">
    <property type="entry name" value="LRR_8"/>
    <property type="match status" value="1"/>
</dbReference>
<evidence type="ECO:0000256" key="3">
    <source>
        <dbReference type="ARBA" id="ARBA00022737"/>
    </source>
</evidence>
<dbReference type="OrthoDB" id="676979at2759"/>
<sequence>MSDWNLCASVDGRPCDCPDDVFEADRAGLDCSYRDIGYLHGEPYLNHLYGAVVPLRFKKVDLSNNRLRNFTATTFSSNNSHVTELDMAANLLSVIPPNAFVNLPGLLKLDLSNNEIQIITNDSFNGIANLSSLDLSHNKLHVFEANTFMLLPRLQRLQLNLEELSLAFNELGSVPTKALFKLSPSLKVLDLSGNLFTAFSSSSENKEVRIPLQDLKLSYTRLETLPEGLLNWTLVKSLELSHNQWRCDCHMAWIKGSPVEKLVGENF</sequence>
<keyword evidence="1" id="KW-0433">Leucine-rich repeat</keyword>
<keyword evidence="3" id="KW-0677">Repeat</keyword>
<dbReference type="Proteomes" id="UP000711488">
    <property type="component" value="Unassembled WGS sequence"/>
</dbReference>
<dbReference type="PANTHER" id="PTHR24373:SF275">
    <property type="entry name" value="TIR DOMAIN-CONTAINING PROTEIN"/>
    <property type="match status" value="1"/>
</dbReference>
<protein>
    <recommendedName>
        <fullName evidence="5">LRRNT domain-containing protein</fullName>
    </recommendedName>
</protein>
<dbReference type="InterPro" id="IPR032675">
    <property type="entry name" value="LRR_dom_sf"/>
</dbReference>
<organism evidence="4">
    <name type="scientific">Hyalella azteca</name>
    <name type="common">Amphipod</name>
    <dbReference type="NCBI Taxonomy" id="294128"/>
    <lineage>
        <taxon>Eukaryota</taxon>
        <taxon>Metazoa</taxon>
        <taxon>Ecdysozoa</taxon>
        <taxon>Arthropoda</taxon>
        <taxon>Crustacea</taxon>
        <taxon>Multicrustacea</taxon>
        <taxon>Malacostraca</taxon>
        <taxon>Eumalacostraca</taxon>
        <taxon>Peracarida</taxon>
        <taxon>Amphipoda</taxon>
        <taxon>Senticaudata</taxon>
        <taxon>Talitrida</taxon>
        <taxon>Talitroidea</taxon>
        <taxon>Hyalellidae</taxon>
        <taxon>Hyalella</taxon>
    </lineage>
</organism>
<reference evidence="4" key="3">
    <citation type="submission" date="2019-06" db="EMBL/GenBank/DDBJ databases">
        <authorList>
            <person name="Poynton C."/>
            <person name="Hasenbein S."/>
            <person name="Benoit J.B."/>
            <person name="Sepulveda M.S."/>
            <person name="Poelchau M.F."/>
            <person name="Murali S.C."/>
            <person name="Chen S."/>
            <person name="Glastad K.M."/>
            <person name="Werren J.H."/>
            <person name="Vineis J.H."/>
            <person name="Bowen J.L."/>
            <person name="Friedrich M."/>
            <person name="Jones J."/>
            <person name="Robertson H.M."/>
            <person name="Feyereisen R."/>
            <person name="Mechler-Hickson A."/>
            <person name="Mathers N."/>
            <person name="Lee C.E."/>
            <person name="Colbourne J.K."/>
            <person name="Biales A."/>
            <person name="Johnston J.S."/>
            <person name="Wellborn G.A."/>
            <person name="Rosendale A.J."/>
            <person name="Cridge A.G."/>
            <person name="Munoz-Torres M.C."/>
            <person name="Bain P.A."/>
            <person name="Manny A.R."/>
            <person name="Major K.M."/>
            <person name="Lambert F.N."/>
            <person name="Vulpe C.D."/>
            <person name="Tuck P."/>
            <person name="Blalock B.J."/>
            <person name="Lin Y.-Y."/>
            <person name="Smith M.E."/>
            <person name="Ochoa-Acuna H."/>
            <person name="Chen M.-J.M."/>
            <person name="Childers C.P."/>
            <person name="Qu J."/>
            <person name="Dugan S."/>
            <person name="Lee S.L."/>
            <person name="Chao H."/>
            <person name="Dinh H."/>
            <person name="Han Y."/>
            <person name="Doddapaneni H."/>
            <person name="Worley K.C."/>
            <person name="Muzny D.M."/>
            <person name="Gibbs R.A."/>
            <person name="Richards S."/>
        </authorList>
    </citation>
    <scope>NUCLEOTIDE SEQUENCE</scope>
    <source>
        <strain evidence="4">HAZT.00-mixed</strain>
        <tissue evidence="4">Whole organism</tissue>
    </source>
</reference>
<evidence type="ECO:0000256" key="2">
    <source>
        <dbReference type="ARBA" id="ARBA00022729"/>
    </source>
</evidence>
<evidence type="ECO:0000313" key="4">
    <source>
        <dbReference type="EMBL" id="KAA0189425.1"/>
    </source>
</evidence>
<dbReference type="SUPFAM" id="SSF52058">
    <property type="entry name" value="L domain-like"/>
    <property type="match status" value="1"/>
</dbReference>
<reference evidence="4" key="1">
    <citation type="submission" date="2014-08" db="EMBL/GenBank/DDBJ databases">
        <authorList>
            <person name="Murali S."/>
            <person name="Richards S."/>
            <person name="Bandaranaike D."/>
            <person name="Bellair M."/>
            <person name="Blankenburg K."/>
            <person name="Chao H."/>
            <person name="Dinh H."/>
            <person name="Doddapaneni H."/>
            <person name="Dugan-Rocha S."/>
            <person name="Elkadiri S."/>
            <person name="Gnanaolivu R."/>
            <person name="Hughes D."/>
            <person name="Lee S."/>
            <person name="Li M."/>
            <person name="Ming W."/>
            <person name="Munidasa M."/>
            <person name="Muniz J."/>
            <person name="Nguyen L."/>
            <person name="Osuji N."/>
            <person name="Pu L.-L."/>
            <person name="Puazo M."/>
            <person name="Skinner E."/>
            <person name="Qu C."/>
            <person name="Quiroz J."/>
            <person name="Raj R."/>
            <person name="Weissenberger G."/>
            <person name="Xin Y."/>
            <person name="Zou X."/>
            <person name="Han Y."/>
            <person name="Worley K."/>
            <person name="Muzny D."/>
            <person name="Gibbs R."/>
        </authorList>
    </citation>
    <scope>NUCLEOTIDE SEQUENCE</scope>
    <source>
        <strain evidence="4">HAZT.00-mixed</strain>
        <tissue evidence="4">Whole organism</tissue>
    </source>
</reference>
<dbReference type="PROSITE" id="PS51450">
    <property type="entry name" value="LRR"/>
    <property type="match status" value="2"/>
</dbReference>
<dbReference type="EMBL" id="JQDR03013547">
    <property type="protein sequence ID" value="KAA0189425.1"/>
    <property type="molecule type" value="Genomic_DNA"/>
</dbReference>
<dbReference type="Pfam" id="PF00560">
    <property type="entry name" value="LRR_1"/>
    <property type="match status" value="1"/>
</dbReference>
<dbReference type="InterPro" id="IPR050328">
    <property type="entry name" value="Dev_Immune_Receptor"/>
</dbReference>
<dbReference type="InterPro" id="IPR003591">
    <property type="entry name" value="Leu-rich_rpt_typical-subtyp"/>
</dbReference>
<gene>
    <name evidence="4" type="ORF">HAZT_HAZT003512</name>
</gene>
<dbReference type="AlphaFoldDB" id="A0A6A0GV76"/>
<dbReference type="SMART" id="SM00369">
    <property type="entry name" value="LRR_TYP"/>
    <property type="match status" value="6"/>
</dbReference>